<dbReference type="InterPro" id="IPR041682">
    <property type="entry name" value="AAA_14"/>
</dbReference>
<dbReference type="PANTHER" id="PTHR33295">
    <property type="entry name" value="ATPASE"/>
    <property type="match status" value="1"/>
</dbReference>
<feature type="domain" description="DUF4143" evidence="2">
    <location>
        <begin position="230"/>
        <end position="403"/>
    </location>
</feature>
<evidence type="ECO:0000313" key="3">
    <source>
        <dbReference type="EMBL" id="MVX62013.1"/>
    </source>
</evidence>
<dbReference type="Proteomes" id="UP000463388">
    <property type="component" value="Unassembled WGS sequence"/>
</dbReference>
<evidence type="ECO:0000313" key="4">
    <source>
        <dbReference type="Proteomes" id="UP000463388"/>
    </source>
</evidence>
<dbReference type="SUPFAM" id="SSF52540">
    <property type="entry name" value="P-loop containing nucleoside triphosphate hydrolases"/>
    <property type="match status" value="1"/>
</dbReference>
<evidence type="ECO:0000259" key="2">
    <source>
        <dbReference type="Pfam" id="PF13635"/>
    </source>
</evidence>
<name>A0A6N8JPV7_9ACTN</name>
<dbReference type="AlphaFoldDB" id="A0A6N8JPV7"/>
<dbReference type="RefSeq" id="WP_160347446.1">
    <property type="nucleotide sequence ID" value="NZ_WSRR01000046.1"/>
</dbReference>
<protein>
    <submittedName>
        <fullName evidence="3">AAA family ATPase</fullName>
    </submittedName>
</protein>
<sequence length="458" mass="50663">MKRQIINELKYWKKSPHRKPLIISGARQVGKTWLMKEFGRTCFQRTAYLTFDDNPHLAAAFEESLSPQRLLPVLQAEAGVRIDEETLLVLDEIQESPRAIQALKYFNEEAPHLPVVAGGSALGLALRRGRRSEGDARPKASFPVGKVTFLDLYPLNFSEFLAGVGEELLAELLEALDWPSLAPFHDRLVSLLKQYLFVGGMPEAVLAFAETADPNAARRVHNDLLRSYNADFSKYADDALAERIRRVWRAVPANLAKENRKFMFSKIRESARAREYEDALQWLADTSLVCPSTCVSAPEPPLISHEDESVFKVYLLDVGLLGAMNNVAARTILDDEVLFSSFKGALAEQFAAQEILACGQAGNGLDAGGKLHYFVNQATRTEIDFIVDGNALAPQPVPIEAKAGVNLQAKSLSAFVRKYQPPLAVRTSLAHPSQDGIIEDVPLYALGAYFQKNIAGKL</sequence>
<evidence type="ECO:0000259" key="1">
    <source>
        <dbReference type="Pfam" id="PF13173"/>
    </source>
</evidence>
<feature type="domain" description="AAA" evidence="1">
    <location>
        <begin position="18"/>
        <end position="161"/>
    </location>
</feature>
<proteinExistence type="predicted"/>
<dbReference type="InterPro" id="IPR025420">
    <property type="entry name" value="DUF4143"/>
</dbReference>
<keyword evidence="4" id="KW-1185">Reference proteome</keyword>
<dbReference type="Gene3D" id="3.40.50.300">
    <property type="entry name" value="P-loop containing nucleotide triphosphate hydrolases"/>
    <property type="match status" value="1"/>
</dbReference>
<dbReference type="Pfam" id="PF13173">
    <property type="entry name" value="AAA_14"/>
    <property type="match status" value="1"/>
</dbReference>
<dbReference type="PANTHER" id="PTHR33295:SF7">
    <property type="entry name" value="ATPASE"/>
    <property type="match status" value="1"/>
</dbReference>
<dbReference type="InterPro" id="IPR027417">
    <property type="entry name" value="P-loop_NTPase"/>
</dbReference>
<accession>A0A6N8JPV7</accession>
<dbReference type="OrthoDB" id="9804306at2"/>
<reference evidence="3 4" key="1">
    <citation type="submission" date="2019-12" db="EMBL/GenBank/DDBJ databases">
        <title>Microbes associate with the intestines of laboratory mice.</title>
        <authorList>
            <person name="Navarre W."/>
            <person name="Wong E."/>
        </authorList>
    </citation>
    <scope>NUCLEOTIDE SEQUENCE [LARGE SCALE GENOMIC DNA]</scope>
    <source>
        <strain evidence="3 4">NM66_B29</strain>
    </source>
</reference>
<gene>
    <name evidence="3" type="ORF">GKZ27_11230</name>
</gene>
<comment type="caution">
    <text evidence="3">The sequence shown here is derived from an EMBL/GenBank/DDBJ whole genome shotgun (WGS) entry which is preliminary data.</text>
</comment>
<dbReference type="EMBL" id="WSRR01000046">
    <property type="protein sequence ID" value="MVX62013.1"/>
    <property type="molecule type" value="Genomic_DNA"/>
</dbReference>
<dbReference type="Pfam" id="PF13635">
    <property type="entry name" value="DUF4143"/>
    <property type="match status" value="1"/>
</dbReference>
<organism evidence="3 4">
    <name type="scientific">Adlercreutzia mucosicola</name>
    <dbReference type="NCBI Taxonomy" id="580026"/>
    <lineage>
        <taxon>Bacteria</taxon>
        <taxon>Bacillati</taxon>
        <taxon>Actinomycetota</taxon>
        <taxon>Coriobacteriia</taxon>
        <taxon>Eggerthellales</taxon>
        <taxon>Eggerthellaceae</taxon>
        <taxon>Adlercreutzia</taxon>
    </lineage>
</organism>